<feature type="domain" description="Glycosyltransferase subfamily 4-like N-terminal" evidence="4">
    <location>
        <begin position="14"/>
        <end position="183"/>
    </location>
</feature>
<evidence type="ECO:0000256" key="1">
    <source>
        <dbReference type="ARBA" id="ARBA00022676"/>
    </source>
</evidence>
<evidence type="ECO:0000313" key="6">
    <source>
        <dbReference type="Proteomes" id="UP000823858"/>
    </source>
</evidence>
<proteinExistence type="predicted"/>
<evidence type="ECO:0000259" key="4">
    <source>
        <dbReference type="Pfam" id="PF13439"/>
    </source>
</evidence>
<evidence type="ECO:0000259" key="3">
    <source>
        <dbReference type="Pfam" id="PF00534"/>
    </source>
</evidence>
<reference evidence="5" key="1">
    <citation type="journal article" date="2021" name="PeerJ">
        <title>Extensive microbial diversity within the chicken gut microbiome revealed by metagenomics and culture.</title>
        <authorList>
            <person name="Gilroy R."/>
            <person name="Ravi A."/>
            <person name="Getino M."/>
            <person name="Pursley I."/>
            <person name="Horton D.L."/>
            <person name="Alikhan N.F."/>
            <person name="Baker D."/>
            <person name="Gharbi K."/>
            <person name="Hall N."/>
            <person name="Watson M."/>
            <person name="Adriaenssens E.M."/>
            <person name="Foster-Nyarko E."/>
            <person name="Jarju S."/>
            <person name="Secka A."/>
            <person name="Antonio M."/>
            <person name="Oren A."/>
            <person name="Chaudhuri R.R."/>
            <person name="La Ragione R."/>
            <person name="Hildebrand F."/>
            <person name="Pallen M.J."/>
        </authorList>
    </citation>
    <scope>NUCLEOTIDE SEQUENCE</scope>
    <source>
        <strain evidence="5">ChiHjej13B12-4958</strain>
    </source>
</reference>
<sequence length="389" mass="41797">MRVLIVAESFLPVVNGVVNSVLRVLEHLRTTGDDALVIAPAGVKGQGSVHEYAGFPVVHVPALSLPVVNSLPVGVPSRKVLTVMRDYQPDVVHLASPFVLGAAGTVAAKKLGIPAVAVYQTDVPGFAASYNLAPLTSAAWGLVRMIHNRAALTLAPSSATIAELEARGVQRIRHWGRGVDAERFTPDRRNEKLRRTWLGERYDGTADRRVVGYVGRLASEKHVERLRALVDSPDIQLVVVGDGPERARLQRVLPDAVFTGELHGIELAEAYASLDVFVHTGEFETFCQSLQEALASGVPSIAPNAGGPVDLIDHGVTGELLEVARFEADLPGAVDRLTCGDHYSFRERARAGVLPRTWPGLCDALLGHYREATGDTGHDRQDAPNVPVS</sequence>
<dbReference type="CDD" id="cd03814">
    <property type="entry name" value="GT4-like"/>
    <property type="match status" value="1"/>
</dbReference>
<evidence type="ECO:0000313" key="5">
    <source>
        <dbReference type="EMBL" id="HJC84196.1"/>
    </source>
</evidence>
<gene>
    <name evidence="5" type="ORF">H9751_01320</name>
</gene>
<organism evidence="5 6">
    <name type="scientific">Candidatus Corynebacterium faecigallinarum</name>
    <dbReference type="NCBI Taxonomy" id="2838528"/>
    <lineage>
        <taxon>Bacteria</taxon>
        <taxon>Bacillati</taxon>
        <taxon>Actinomycetota</taxon>
        <taxon>Actinomycetes</taxon>
        <taxon>Mycobacteriales</taxon>
        <taxon>Corynebacteriaceae</taxon>
        <taxon>Corynebacterium</taxon>
    </lineage>
</organism>
<comment type="caution">
    <text evidence="5">The sequence shown here is derived from an EMBL/GenBank/DDBJ whole genome shotgun (WGS) entry which is preliminary data.</text>
</comment>
<dbReference type="Pfam" id="PF13439">
    <property type="entry name" value="Glyco_transf_4"/>
    <property type="match status" value="1"/>
</dbReference>
<dbReference type="AlphaFoldDB" id="A0A9D2QB03"/>
<dbReference type="GO" id="GO:1901137">
    <property type="term" value="P:carbohydrate derivative biosynthetic process"/>
    <property type="evidence" value="ECO:0007669"/>
    <property type="project" value="UniProtKB-ARBA"/>
</dbReference>
<dbReference type="EMBL" id="DWVP01000001">
    <property type="protein sequence ID" value="HJC84196.1"/>
    <property type="molecule type" value="Genomic_DNA"/>
</dbReference>
<dbReference type="Proteomes" id="UP000823858">
    <property type="component" value="Unassembled WGS sequence"/>
</dbReference>
<accession>A0A9D2QB03</accession>
<dbReference type="InterPro" id="IPR028098">
    <property type="entry name" value="Glyco_trans_4-like_N"/>
</dbReference>
<evidence type="ECO:0000256" key="2">
    <source>
        <dbReference type="ARBA" id="ARBA00022679"/>
    </source>
</evidence>
<dbReference type="SUPFAM" id="SSF53756">
    <property type="entry name" value="UDP-Glycosyltransferase/glycogen phosphorylase"/>
    <property type="match status" value="1"/>
</dbReference>
<dbReference type="GO" id="GO:0016758">
    <property type="term" value="F:hexosyltransferase activity"/>
    <property type="evidence" value="ECO:0007669"/>
    <property type="project" value="TreeGrafter"/>
</dbReference>
<dbReference type="Gene3D" id="3.40.50.2000">
    <property type="entry name" value="Glycogen Phosphorylase B"/>
    <property type="match status" value="2"/>
</dbReference>
<dbReference type="GO" id="GO:1903509">
    <property type="term" value="P:liposaccharide metabolic process"/>
    <property type="evidence" value="ECO:0007669"/>
    <property type="project" value="UniProtKB-ARBA"/>
</dbReference>
<protein>
    <submittedName>
        <fullName evidence="5">Glycosyltransferase family 1 protein</fullName>
    </submittedName>
</protein>
<dbReference type="PANTHER" id="PTHR45947">
    <property type="entry name" value="SULFOQUINOVOSYL TRANSFERASE SQD2"/>
    <property type="match status" value="1"/>
</dbReference>
<dbReference type="InterPro" id="IPR001296">
    <property type="entry name" value="Glyco_trans_1"/>
</dbReference>
<feature type="domain" description="Glycosyl transferase family 1" evidence="3">
    <location>
        <begin position="207"/>
        <end position="324"/>
    </location>
</feature>
<keyword evidence="2" id="KW-0808">Transferase</keyword>
<name>A0A9D2QB03_9CORY</name>
<dbReference type="Pfam" id="PF00534">
    <property type="entry name" value="Glycos_transf_1"/>
    <property type="match status" value="1"/>
</dbReference>
<dbReference type="PANTHER" id="PTHR45947:SF3">
    <property type="entry name" value="SULFOQUINOVOSYL TRANSFERASE SQD2"/>
    <property type="match status" value="1"/>
</dbReference>
<dbReference type="InterPro" id="IPR050194">
    <property type="entry name" value="Glycosyltransferase_grp1"/>
</dbReference>
<keyword evidence="1" id="KW-0328">Glycosyltransferase</keyword>
<reference evidence="5" key="2">
    <citation type="submission" date="2021-04" db="EMBL/GenBank/DDBJ databases">
        <authorList>
            <person name="Gilroy R."/>
        </authorList>
    </citation>
    <scope>NUCLEOTIDE SEQUENCE</scope>
    <source>
        <strain evidence="5">ChiHjej13B12-4958</strain>
    </source>
</reference>